<dbReference type="PROSITE" id="PS50112">
    <property type="entry name" value="PAS"/>
    <property type="match status" value="1"/>
</dbReference>
<accession>A0A0F9W0N6</accession>
<protein>
    <submittedName>
        <fullName evidence="5">Uncharacterized protein</fullName>
    </submittedName>
</protein>
<keyword evidence="1" id="KW-1133">Transmembrane helix</keyword>
<dbReference type="CDD" id="cd01948">
    <property type="entry name" value="EAL"/>
    <property type="match status" value="1"/>
</dbReference>
<proteinExistence type="predicted"/>
<dbReference type="SUPFAM" id="SSF55785">
    <property type="entry name" value="PYP-like sensor domain (PAS domain)"/>
    <property type="match status" value="1"/>
</dbReference>
<dbReference type="Pfam" id="PF17159">
    <property type="entry name" value="MASE3"/>
    <property type="match status" value="1"/>
</dbReference>
<dbReference type="InterPro" id="IPR052155">
    <property type="entry name" value="Biofilm_reg_signaling"/>
</dbReference>
<feature type="transmembrane region" description="Helical" evidence="1">
    <location>
        <begin position="220"/>
        <end position="242"/>
    </location>
</feature>
<dbReference type="FunFam" id="3.30.70.270:FF:000001">
    <property type="entry name" value="Diguanylate cyclase domain protein"/>
    <property type="match status" value="1"/>
</dbReference>
<evidence type="ECO:0000256" key="1">
    <source>
        <dbReference type="SAM" id="Phobius"/>
    </source>
</evidence>
<evidence type="ECO:0000259" key="2">
    <source>
        <dbReference type="PROSITE" id="PS50112"/>
    </source>
</evidence>
<dbReference type="InterPro" id="IPR043128">
    <property type="entry name" value="Rev_trsase/Diguanyl_cyclase"/>
</dbReference>
<organism evidence="5">
    <name type="scientific">marine sediment metagenome</name>
    <dbReference type="NCBI Taxonomy" id="412755"/>
    <lineage>
        <taxon>unclassified sequences</taxon>
        <taxon>metagenomes</taxon>
        <taxon>ecological metagenomes</taxon>
    </lineage>
</organism>
<feature type="domain" description="EAL" evidence="3">
    <location>
        <begin position="588"/>
        <end position="842"/>
    </location>
</feature>
<dbReference type="CDD" id="cd00130">
    <property type="entry name" value="PAS"/>
    <property type="match status" value="1"/>
</dbReference>
<dbReference type="SUPFAM" id="SSF55073">
    <property type="entry name" value="Nucleotide cyclase"/>
    <property type="match status" value="1"/>
</dbReference>
<feature type="transmembrane region" description="Helical" evidence="1">
    <location>
        <begin position="82"/>
        <end position="100"/>
    </location>
</feature>
<dbReference type="InterPro" id="IPR000014">
    <property type="entry name" value="PAS"/>
</dbReference>
<dbReference type="NCBIfam" id="TIGR00254">
    <property type="entry name" value="GGDEF"/>
    <property type="match status" value="1"/>
</dbReference>
<dbReference type="Gene3D" id="3.20.20.450">
    <property type="entry name" value="EAL domain"/>
    <property type="match status" value="1"/>
</dbReference>
<dbReference type="AlphaFoldDB" id="A0A0F9W0N6"/>
<keyword evidence="1" id="KW-0472">Membrane</keyword>
<dbReference type="Pfam" id="PF00989">
    <property type="entry name" value="PAS"/>
    <property type="match status" value="1"/>
</dbReference>
<dbReference type="InterPro" id="IPR029787">
    <property type="entry name" value="Nucleotide_cyclase"/>
</dbReference>
<dbReference type="PANTHER" id="PTHR44757">
    <property type="entry name" value="DIGUANYLATE CYCLASE DGCP"/>
    <property type="match status" value="1"/>
</dbReference>
<dbReference type="PROSITE" id="PS50887">
    <property type="entry name" value="GGDEF"/>
    <property type="match status" value="1"/>
</dbReference>
<dbReference type="Pfam" id="PF00990">
    <property type="entry name" value="GGDEF"/>
    <property type="match status" value="1"/>
</dbReference>
<feature type="transmembrane region" description="Helical" evidence="1">
    <location>
        <begin position="120"/>
        <end position="138"/>
    </location>
</feature>
<dbReference type="SMART" id="SM00267">
    <property type="entry name" value="GGDEF"/>
    <property type="match status" value="1"/>
</dbReference>
<dbReference type="Pfam" id="PF00563">
    <property type="entry name" value="EAL"/>
    <property type="match status" value="1"/>
</dbReference>
<dbReference type="PANTHER" id="PTHR44757:SF2">
    <property type="entry name" value="BIOFILM ARCHITECTURE MAINTENANCE PROTEIN MBAA"/>
    <property type="match status" value="1"/>
</dbReference>
<dbReference type="SMART" id="SM00091">
    <property type="entry name" value="PAS"/>
    <property type="match status" value="1"/>
</dbReference>
<dbReference type="InterPro" id="IPR033425">
    <property type="entry name" value="MASE3"/>
</dbReference>
<dbReference type="Gene3D" id="3.30.70.270">
    <property type="match status" value="1"/>
</dbReference>
<dbReference type="InterPro" id="IPR000160">
    <property type="entry name" value="GGDEF_dom"/>
</dbReference>
<dbReference type="NCBIfam" id="TIGR00229">
    <property type="entry name" value="sensory_box"/>
    <property type="match status" value="1"/>
</dbReference>
<dbReference type="EMBL" id="LAZR01000004">
    <property type="protein sequence ID" value="KKO10831.1"/>
    <property type="molecule type" value="Genomic_DNA"/>
</dbReference>
<feature type="transmembrane region" description="Helical" evidence="1">
    <location>
        <begin position="150"/>
        <end position="171"/>
    </location>
</feature>
<dbReference type="SMART" id="SM00052">
    <property type="entry name" value="EAL"/>
    <property type="match status" value="1"/>
</dbReference>
<gene>
    <name evidence="5" type="ORF">LCGC14_0023140</name>
</gene>
<feature type="transmembrane region" description="Helical" evidence="1">
    <location>
        <begin position="183"/>
        <end position="208"/>
    </location>
</feature>
<dbReference type="InterPro" id="IPR001633">
    <property type="entry name" value="EAL_dom"/>
</dbReference>
<feature type="transmembrane region" description="Helical" evidence="1">
    <location>
        <begin position="48"/>
        <end position="70"/>
    </location>
</feature>
<keyword evidence="1" id="KW-0812">Transmembrane</keyword>
<feature type="domain" description="PAS" evidence="2">
    <location>
        <begin position="293"/>
        <end position="339"/>
    </location>
</feature>
<dbReference type="PROSITE" id="PS50883">
    <property type="entry name" value="EAL"/>
    <property type="match status" value="1"/>
</dbReference>
<evidence type="ECO:0000313" key="5">
    <source>
        <dbReference type="EMBL" id="KKO10831.1"/>
    </source>
</evidence>
<evidence type="ECO:0000259" key="4">
    <source>
        <dbReference type="PROSITE" id="PS50887"/>
    </source>
</evidence>
<reference evidence="5" key="1">
    <citation type="journal article" date="2015" name="Nature">
        <title>Complex archaea that bridge the gap between prokaryotes and eukaryotes.</title>
        <authorList>
            <person name="Spang A."/>
            <person name="Saw J.H."/>
            <person name="Jorgensen S.L."/>
            <person name="Zaremba-Niedzwiedzka K."/>
            <person name="Martijn J."/>
            <person name="Lind A.E."/>
            <person name="van Eijk R."/>
            <person name="Schleper C."/>
            <person name="Guy L."/>
            <person name="Ettema T.J."/>
        </authorList>
    </citation>
    <scope>NUCLEOTIDE SEQUENCE</scope>
</reference>
<evidence type="ECO:0000259" key="3">
    <source>
        <dbReference type="PROSITE" id="PS50883"/>
    </source>
</evidence>
<sequence length="850" mass="94370">MTRTDERENKIRSIILSVGCICAALGVPLWAVLIVMDIGPVIPSHFYVAFHAAIELFSVVVAACIFIVGWHMLDVSRPRASVLLACGFLAVAMFDAAHLLSSQGMPDFITANSLQKSNLFWLFARVTAVAALLVYVLSPRQVLTSSRPSRYRYLTVTLILIVMVGGLTLFYPRILPSLFAVDTGFTVFGILMELLVVALMLTALLVTWNRTRQKMVQRQPSLMLSVLLMAIGESFFLVNGYGQELNAVVGHVYKALAFIYLYRAVFMDSVRLPVDRLLEAHRAVKSYARQNDELLAHAPDAIVGVNQRGQIVFINHQLEEMFGYHRNELVGAPVEMLLPISTRERHTQLREGYQLSPVGRPMSTTKGLAGRHKDGREIPVDIALGSHEAENGTQVTAFIRDVSDRQRMENEMRHRATHDVLTGLPNRALMQDRLDLAMIHARRYHGGCALLMVDLDNFKEVNDGWGHSMGDRVLVMAAKRITRALREGDSVARFGGDEFVVLVTGRQAPEAVKAIADKIMTPLKNAFIIGPQQFHISASIGIACFPQHAQDAETLLSNADIAMYRAKLMGRSAVCMFDESMGLHQQESQKLRTWLNEAMLERQMQLYYQPQYSVSDGAIVGFEALLRWHHPDLGWISPDVFIPVAEASGLIMPLTDWVLETAAEQIRIWSDLGLPTRISVNVSALHFRQHNVLLATVRKIVQSHGIQPNLLGLEITETALMDESDMVVSTLRQLVALGVHMSIDDFGTGYSSLASLQLFPLHTLKIDGSFMHDLHDNTRSAALVSGLINLAKSLDLEVMAECVETAEQLEILRLSRCDVIQGWLMNPALTGAECTVLLAGTHDVEKLSGD</sequence>
<dbReference type="InterPro" id="IPR035919">
    <property type="entry name" value="EAL_sf"/>
</dbReference>
<feature type="domain" description="GGDEF" evidence="4">
    <location>
        <begin position="446"/>
        <end position="579"/>
    </location>
</feature>
<dbReference type="InterPro" id="IPR035965">
    <property type="entry name" value="PAS-like_dom_sf"/>
</dbReference>
<dbReference type="GO" id="GO:0006355">
    <property type="term" value="P:regulation of DNA-templated transcription"/>
    <property type="evidence" value="ECO:0007669"/>
    <property type="project" value="InterPro"/>
</dbReference>
<feature type="transmembrane region" description="Helical" evidence="1">
    <location>
        <begin position="12"/>
        <end position="36"/>
    </location>
</feature>
<dbReference type="CDD" id="cd01949">
    <property type="entry name" value="GGDEF"/>
    <property type="match status" value="1"/>
</dbReference>
<comment type="caution">
    <text evidence="5">The sequence shown here is derived from an EMBL/GenBank/DDBJ whole genome shotgun (WGS) entry which is preliminary data.</text>
</comment>
<dbReference type="InterPro" id="IPR013767">
    <property type="entry name" value="PAS_fold"/>
</dbReference>
<dbReference type="Gene3D" id="3.30.450.20">
    <property type="entry name" value="PAS domain"/>
    <property type="match status" value="1"/>
</dbReference>
<name>A0A0F9W0N6_9ZZZZ</name>
<dbReference type="SUPFAM" id="SSF141868">
    <property type="entry name" value="EAL domain-like"/>
    <property type="match status" value="1"/>
</dbReference>